<dbReference type="EMBL" id="JANBQB010002331">
    <property type="protein sequence ID" value="KAJ1967508.1"/>
    <property type="molecule type" value="Genomic_DNA"/>
</dbReference>
<protein>
    <submittedName>
        <fullName evidence="2">Uncharacterized protein</fullName>
    </submittedName>
</protein>
<evidence type="ECO:0000313" key="3">
    <source>
        <dbReference type="Proteomes" id="UP001151582"/>
    </source>
</evidence>
<feature type="compositionally biased region" description="Low complexity" evidence="1">
    <location>
        <begin position="94"/>
        <end position="107"/>
    </location>
</feature>
<feature type="compositionally biased region" description="Basic and acidic residues" evidence="1">
    <location>
        <begin position="1"/>
        <end position="16"/>
    </location>
</feature>
<accession>A0A9W8ARK7</accession>
<feature type="compositionally biased region" description="Low complexity" evidence="1">
    <location>
        <begin position="142"/>
        <end position="151"/>
    </location>
</feature>
<proteinExistence type="predicted"/>
<feature type="region of interest" description="Disordered" evidence="1">
    <location>
        <begin position="70"/>
        <end position="169"/>
    </location>
</feature>
<sequence length="169" mass="18332">MAQRELGKREQKRPQDAPRPPSAERVIRPPPYPVPHSESQAVMSPGPTVQRLTGVTHEANTQSLRGIQLMDPHQQQTQWHPAAQLPSYPIVTESPSTIAAPPASSPSLGSTVARSLPNQLPSHHHLPGHPPRPQSPSAGAHRPPVLYSPSRPLRRSSRPLSSGALPHFV</sequence>
<comment type="caution">
    <text evidence="2">The sequence shown here is derived from an EMBL/GenBank/DDBJ whole genome shotgun (WGS) entry which is preliminary data.</text>
</comment>
<organism evidence="2 3">
    <name type="scientific">Dimargaris verticillata</name>
    <dbReference type="NCBI Taxonomy" id="2761393"/>
    <lineage>
        <taxon>Eukaryota</taxon>
        <taxon>Fungi</taxon>
        <taxon>Fungi incertae sedis</taxon>
        <taxon>Zoopagomycota</taxon>
        <taxon>Kickxellomycotina</taxon>
        <taxon>Dimargaritomycetes</taxon>
        <taxon>Dimargaritales</taxon>
        <taxon>Dimargaritaceae</taxon>
        <taxon>Dimargaris</taxon>
    </lineage>
</organism>
<gene>
    <name evidence="2" type="ORF">H4R34_006382</name>
</gene>
<evidence type="ECO:0000313" key="2">
    <source>
        <dbReference type="EMBL" id="KAJ1967508.1"/>
    </source>
</evidence>
<name>A0A9W8ARK7_9FUNG</name>
<feature type="non-terminal residue" evidence="2">
    <location>
        <position position="169"/>
    </location>
</feature>
<keyword evidence="3" id="KW-1185">Reference proteome</keyword>
<evidence type="ECO:0000256" key="1">
    <source>
        <dbReference type="SAM" id="MobiDB-lite"/>
    </source>
</evidence>
<dbReference type="Proteomes" id="UP001151582">
    <property type="component" value="Unassembled WGS sequence"/>
</dbReference>
<dbReference type="AlphaFoldDB" id="A0A9W8ARK7"/>
<feature type="compositionally biased region" description="Polar residues" evidence="1">
    <location>
        <begin position="108"/>
        <end position="120"/>
    </location>
</feature>
<feature type="region of interest" description="Disordered" evidence="1">
    <location>
        <begin position="1"/>
        <end position="48"/>
    </location>
</feature>
<reference evidence="2" key="1">
    <citation type="submission" date="2022-07" db="EMBL/GenBank/DDBJ databases">
        <title>Phylogenomic reconstructions and comparative analyses of Kickxellomycotina fungi.</title>
        <authorList>
            <person name="Reynolds N.K."/>
            <person name="Stajich J.E."/>
            <person name="Barry K."/>
            <person name="Grigoriev I.V."/>
            <person name="Crous P."/>
            <person name="Smith M.E."/>
        </authorList>
    </citation>
    <scope>NUCLEOTIDE SEQUENCE</scope>
    <source>
        <strain evidence="2">RSA 567</strain>
    </source>
</reference>